<dbReference type="GO" id="GO:0004527">
    <property type="term" value="F:exonuclease activity"/>
    <property type="evidence" value="ECO:0007669"/>
    <property type="project" value="UniProtKB-KW"/>
</dbReference>
<evidence type="ECO:0000256" key="4">
    <source>
        <dbReference type="SAM" id="Coils"/>
    </source>
</evidence>
<evidence type="ECO:0000256" key="3">
    <source>
        <dbReference type="ARBA" id="ARBA00013368"/>
    </source>
</evidence>
<dbReference type="RefSeq" id="WP_079707441.1">
    <property type="nucleotide sequence ID" value="NZ_FUZO01000004.1"/>
</dbReference>
<gene>
    <name evidence="7" type="ORF">SAMN06295973_3786</name>
</gene>
<keyword evidence="8" id="KW-1185">Reference proteome</keyword>
<dbReference type="EMBL" id="FUZO01000004">
    <property type="protein sequence ID" value="SKC75688.1"/>
    <property type="molecule type" value="Genomic_DNA"/>
</dbReference>
<comment type="similarity">
    <text evidence="1">Belongs to the SMC family. SbcC subfamily.</text>
</comment>
<dbReference type="Pfam" id="PF13476">
    <property type="entry name" value="AAA_23"/>
    <property type="match status" value="1"/>
</dbReference>
<feature type="coiled-coil region" evidence="4">
    <location>
        <begin position="326"/>
        <end position="353"/>
    </location>
</feature>
<keyword evidence="7" id="KW-0540">Nuclease</keyword>
<keyword evidence="4" id="KW-0175">Coiled coil</keyword>
<dbReference type="Proteomes" id="UP000190827">
    <property type="component" value="Unassembled WGS sequence"/>
</dbReference>
<keyword evidence="7" id="KW-0378">Hydrolase</keyword>
<dbReference type="InterPro" id="IPR027417">
    <property type="entry name" value="P-loop_NTPase"/>
</dbReference>
<comment type="subunit">
    <text evidence="2">Heterodimer of SbcC and SbcD.</text>
</comment>
<feature type="region of interest" description="Disordered" evidence="5">
    <location>
        <begin position="253"/>
        <end position="281"/>
    </location>
</feature>
<feature type="compositionally biased region" description="Low complexity" evidence="5">
    <location>
        <begin position="479"/>
        <end position="499"/>
    </location>
</feature>
<feature type="coiled-coil region" evidence="4">
    <location>
        <begin position="192"/>
        <end position="219"/>
    </location>
</feature>
<evidence type="ECO:0000256" key="2">
    <source>
        <dbReference type="ARBA" id="ARBA00011322"/>
    </source>
</evidence>
<keyword evidence="7" id="KW-0269">Exonuclease</keyword>
<organism evidence="7 8">
    <name type="scientific">Plantibacter cousiniae</name>
    <name type="common">nom. nud.</name>
    <dbReference type="NCBI Taxonomy" id="199709"/>
    <lineage>
        <taxon>Bacteria</taxon>
        <taxon>Bacillati</taxon>
        <taxon>Actinomycetota</taxon>
        <taxon>Actinomycetes</taxon>
        <taxon>Micrococcales</taxon>
        <taxon>Microbacteriaceae</taxon>
        <taxon>Plantibacter</taxon>
    </lineage>
</organism>
<evidence type="ECO:0000256" key="1">
    <source>
        <dbReference type="ARBA" id="ARBA00006930"/>
    </source>
</evidence>
<proteinExistence type="inferred from homology"/>
<protein>
    <recommendedName>
        <fullName evidence="3">Nuclease SbcCD subunit C</fullName>
    </recommendedName>
</protein>
<comment type="caution">
    <text evidence="7">The sequence shown here is derived from an EMBL/GenBank/DDBJ whole genome shotgun (WGS) entry which is preliminary data.</text>
</comment>
<dbReference type="InterPro" id="IPR038729">
    <property type="entry name" value="Rad50/SbcC_AAA"/>
</dbReference>
<feature type="coiled-coil region" evidence="4">
    <location>
        <begin position="386"/>
        <end position="413"/>
    </location>
</feature>
<reference evidence="7 8" key="1">
    <citation type="submission" date="2017-02" db="EMBL/GenBank/DDBJ databases">
        <authorList>
            <person name="Varghese N."/>
            <person name="Submissions S."/>
        </authorList>
    </citation>
    <scope>NUCLEOTIDE SEQUENCE [LARGE SCALE GENOMIC DNA]</scope>
    <source>
        <strain evidence="7 8">VKM Ac-1787</strain>
    </source>
</reference>
<evidence type="ECO:0000259" key="6">
    <source>
        <dbReference type="Pfam" id="PF13476"/>
    </source>
</evidence>
<name>A0ABY1LR80_9MICO</name>
<evidence type="ECO:0000256" key="5">
    <source>
        <dbReference type="SAM" id="MobiDB-lite"/>
    </source>
</evidence>
<feature type="domain" description="Rad50/SbcC-type AAA" evidence="6">
    <location>
        <begin position="5"/>
        <end position="212"/>
    </location>
</feature>
<dbReference type="SUPFAM" id="SSF52540">
    <property type="entry name" value="P-loop containing nucleoside triphosphate hydrolases"/>
    <property type="match status" value="1"/>
</dbReference>
<dbReference type="Gene3D" id="3.40.50.300">
    <property type="entry name" value="P-loop containing nucleotide triphosphate hydrolases"/>
    <property type="match status" value="2"/>
</dbReference>
<evidence type="ECO:0000313" key="7">
    <source>
        <dbReference type="EMBL" id="SKC75688.1"/>
    </source>
</evidence>
<dbReference type="PANTHER" id="PTHR32114">
    <property type="entry name" value="ABC TRANSPORTER ABCH.3"/>
    <property type="match status" value="1"/>
</dbReference>
<evidence type="ECO:0000313" key="8">
    <source>
        <dbReference type="Proteomes" id="UP000190827"/>
    </source>
</evidence>
<dbReference type="PANTHER" id="PTHR32114:SF2">
    <property type="entry name" value="ABC TRANSPORTER ABCH.3"/>
    <property type="match status" value="1"/>
</dbReference>
<feature type="coiled-coil region" evidence="4">
    <location>
        <begin position="592"/>
        <end position="626"/>
    </location>
</feature>
<accession>A0ABY1LR80</accession>
<feature type="region of interest" description="Disordered" evidence="5">
    <location>
        <begin position="479"/>
        <end position="500"/>
    </location>
</feature>
<sequence length="1079" mass="112152">MRLHRLTLQAIGPYAGEHTIDFVELGRAGLFLLEGPTGAGKSTIIDAIVFGLYGELAGTGASKDRLHSHHAQPGTEPFVELVFETGSGVYRVRRTPAYQRPKQRGAGFTPQQASATLVRLTDPDALAGETLSTRAQEIGPEISRIVGLTREQFVQTIVLPQGEFAKFLAAGGEERSELLRSLFGTEHYERVAKHLVEQRRQAQRDIEGAREALGRAIARFAGAAELDDARELVAGKGADTPAGMDVPAAVDAESGAPATAGDPSAAEPDLHPDVADGEPEPDVATLAVPLEPDSEDLVGDATRIVAVLERHAAADASTAGEARVALEGARTEHAAAQTLLASIERRAELLTERELLSVDDEPVARLSERIAAAARADTVASALAGAATASAALQDAIASLAAMEEQADEAIVALDDASVSARRESLTVERASMAAVLVLEAADADRERALAALAEELATVDERLAELAAEQTRRDARRAALSSAPERASRAATESARAARSVERAAERRAVLDRVDAADERLAGLADEVTEAATAAKAAIDVETSLRLRRIEGMAGELATGLRDGEPCSVCGSLSHPAPAVLDGDHPDADAVEAASVARADAEARMQSAQSARDIARAERRRLVEQFLALADDPGDVAAAGSTDASTTATAGFDPVAARAAVDAAAAEAERQHAEAVVIAEEADAEVAEAGRLAEEHLAGVVAVSERTATRATLTERLAAAQRVHEQARAEVAGVLAGRAASLAELDAMLEAELSSLSLLAAARATVADRRLRDAERAVELEAALERAGFADRAAAEAAAMNGVERASAEARVADHLRHTTANAEALASPAIAGVAGTAAPDVEATARRLADAEAAAGTATAAAAVSARRATNAAAACTALAEAADENADAVREAAAVVRLADVVSATGSENSTKVTLGTYVLLRRFEDVVAAANARLESMSGGRYELVRSDVKEGPSRSQRVGLSLTVHDHRTDRRRDPKSLSGGETFYASLCLALGLADVVTGEAGGVELGTLFVDEGFGSLDPETLDTVMAELGRLSAGGRVVGVVSHVEEMKQRIGERIEVRRMEDGSSTLLVRA</sequence>